<comment type="caution">
    <text evidence="2">The sequence shown here is derived from an EMBL/GenBank/DDBJ whole genome shotgun (WGS) entry which is preliminary data.</text>
</comment>
<feature type="domain" description="Glutamine amidotransferase type-2" evidence="1">
    <location>
        <begin position="1"/>
        <end position="505"/>
    </location>
</feature>
<name>A0A1Q3ET13_LENED</name>
<dbReference type="STRING" id="5353.A0A1Q3ET13"/>
<dbReference type="GO" id="GO:0008242">
    <property type="term" value="F:omega peptidase activity"/>
    <property type="evidence" value="ECO:0007669"/>
    <property type="project" value="TreeGrafter"/>
</dbReference>
<dbReference type="EMBL" id="BDGU01001598">
    <property type="protein sequence ID" value="GAW10234.1"/>
    <property type="molecule type" value="Genomic_DNA"/>
</dbReference>
<gene>
    <name evidence="2" type="ORF">LENED_012477</name>
</gene>
<evidence type="ECO:0000259" key="1">
    <source>
        <dbReference type="PROSITE" id="PS51278"/>
    </source>
</evidence>
<accession>A0A1Q3ET13</accession>
<keyword evidence="3" id="KW-1185">Reference proteome</keyword>
<dbReference type="GO" id="GO:0006751">
    <property type="term" value="P:glutathione catabolic process"/>
    <property type="evidence" value="ECO:0007669"/>
    <property type="project" value="TreeGrafter"/>
</dbReference>
<evidence type="ECO:0000313" key="3">
    <source>
        <dbReference type="Proteomes" id="UP000188533"/>
    </source>
</evidence>
<reference evidence="2 3" key="1">
    <citation type="submission" date="2016-08" db="EMBL/GenBank/DDBJ databases">
        <authorList>
            <consortium name="Lentinula edodes genome sequencing consortium"/>
            <person name="Sakamoto Y."/>
            <person name="Nakade K."/>
            <person name="Sato S."/>
            <person name="Yoshida Y."/>
            <person name="Miyazaki K."/>
            <person name="Natsume S."/>
            <person name="Konno N."/>
        </authorList>
    </citation>
    <scope>NUCLEOTIDE SEQUENCE [LARGE SCALE GENOMIC DNA]</scope>
    <source>
        <strain evidence="2 3">NBRC 111202</strain>
    </source>
</reference>
<dbReference type="PANTHER" id="PTHR43187">
    <property type="entry name" value="GLUTAMINE AMIDOTRANSFERASE DUG3-RELATED"/>
    <property type="match status" value="1"/>
</dbReference>
<protein>
    <submittedName>
        <fullName evidence="2">N-terminal nucleophile aminohydrolase</fullName>
    </submittedName>
</protein>
<organism evidence="2 3">
    <name type="scientific">Lentinula edodes</name>
    <name type="common">Shiitake mushroom</name>
    <name type="synonym">Lentinus edodes</name>
    <dbReference type="NCBI Taxonomy" id="5353"/>
    <lineage>
        <taxon>Eukaryota</taxon>
        <taxon>Fungi</taxon>
        <taxon>Dikarya</taxon>
        <taxon>Basidiomycota</taxon>
        <taxon>Agaricomycotina</taxon>
        <taxon>Agaricomycetes</taxon>
        <taxon>Agaricomycetidae</taxon>
        <taxon>Agaricales</taxon>
        <taxon>Marasmiineae</taxon>
        <taxon>Omphalotaceae</taxon>
        <taxon>Lentinula</taxon>
    </lineage>
</organism>
<dbReference type="GO" id="GO:0061672">
    <property type="term" value="C:glutathione hydrolase complex"/>
    <property type="evidence" value="ECO:0007669"/>
    <property type="project" value="TreeGrafter"/>
</dbReference>
<dbReference type="AlphaFoldDB" id="A0A1Q3ET13"/>
<dbReference type="InterPro" id="IPR029055">
    <property type="entry name" value="Ntn_hydrolases_N"/>
</dbReference>
<dbReference type="PANTHER" id="PTHR43187:SF1">
    <property type="entry name" value="GLUTAMINE AMIDOTRANSFERASE DUG3-RELATED"/>
    <property type="match status" value="1"/>
</dbReference>
<proteinExistence type="predicted"/>
<dbReference type="InterPro" id="IPR052373">
    <property type="entry name" value="Gamma-glu_amide_hydrolase"/>
</dbReference>
<dbReference type="InterPro" id="IPR017932">
    <property type="entry name" value="GATase_2_dom"/>
</dbReference>
<sequence length="505" mass="57404">MYSMVKRLSKAIKIKNANDAGRVFRSLAFNIHFQQCVDGLYILASRVLCLKICSSSQIIQYIVKQVHERFLPGLCYGLEDNDKEELETEATWVNVHGFGVGWYTDTFKEFSPDPTTVKGMLPAHFRTIAPISTDLAFEQLCAHTASKCILAHIRNASFPPSVEVNNHPFIFGKYTFMHNGKVADFPLFRSDIISRISELQMVVQALELPSSVLNSNYVFNIRGNTDTEHLATLYFAHLDLVKAGIWFQRRQFPASNLQIPFDADSTDALLCALIRTIDDIHWIQHQRKVGAFEPGKDRAGNKFNLCITDSGIQMLACRWRDSKNGFPPSLYLSLTAGEKLNRKYPDSKFRKAEKNICDSDVKINSISQLIQKNDMGPTDQGRHVIVSSEPCTENVNDWGLFDPNQCVTVDETHKLRIIDMTKFFQAGREHELEKYRFSDVFNQISSQISSYKGDTPLPMIEERLIRLLWAASILPRDNVFDPLPKFVTLPASILRVGQRKLSLSL</sequence>
<dbReference type="CDD" id="cd01908">
    <property type="entry name" value="YafJ"/>
    <property type="match status" value="1"/>
</dbReference>
<keyword evidence="2" id="KW-0378">Hydrolase</keyword>
<dbReference type="PROSITE" id="PS51278">
    <property type="entry name" value="GATASE_TYPE_2"/>
    <property type="match status" value="1"/>
</dbReference>
<dbReference type="Proteomes" id="UP000188533">
    <property type="component" value="Unassembled WGS sequence"/>
</dbReference>
<dbReference type="SUPFAM" id="SSF56235">
    <property type="entry name" value="N-terminal nucleophile aminohydrolases (Ntn hydrolases)"/>
    <property type="match status" value="1"/>
</dbReference>
<evidence type="ECO:0000313" key="2">
    <source>
        <dbReference type="EMBL" id="GAW10234.1"/>
    </source>
</evidence>
<dbReference type="GO" id="GO:0005737">
    <property type="term" value="C:cytoplasm"/>
    <property type="evidence" value="ECO:0007669"/>
    <property type="project" value="TreeGrafter"/>
</dbReference>
<reference evidence="2 3" key="2">
    <citation type="submission" date="2017-02" db="EMBL/GenBank/DDBJ databases">
        <title>A genome survey and senescence transcriptome analysis in Lentinula edodes.</title>
        <authorList>
            <person name="Sakamoto Y."/>
            <person name="Nakade K."/>
            <person name="Sato S."/>
            <person name="Yoshida Y."/>
            <person name="Miyazaki K."/>
            <person name="Natsume S."/>
            <person name="Konno N."/>
        </authorList>
    </citation>
    <scope>NUCLEOTIDE SEQUENCE [LARGE SCALE GENOMIC DNA]</scope>
    <source>
        <strain evidence="2 3">NBRC 111202</strain>
    </source>
</reference>
<dbReference type="Gene3D" id="3.60.20.10">
    <property type="entry name" value="Glutamine Phosphoribosylpyrophosphate, subunit 1, domain 1"/>
    <property type="match status" value="1"/>
</dbReference>